<dbReference type="Proteomes" id="UP001145742">
    <property type="component" value="Unassembled WGS sequence"/>
</dbReference>
<sequence>MEVHGGADIRLQHMEDSTQEQVLGSHGDPMLTQPVPEGLYPVEVPMLKQFVKNCSFVERNHIGEVCGGLSPMGEIPH</sequence>
<accession>A0ABQ9D049</accession>
<feature type="compositionally biased region" description="Basic and acidic residues" evidence="1">
    <location>
        <begin position="1"/>
        <end position="16"/>
    </location>
</feature>
<gene>
    <name evidence="2" type="ORF">WISP_94969</name>
</gene>
<evidence type="ECO:0000256" key="1">
    <source>
        <dbReference type="SAM" id="MobiDB-lite"/>
    </source>
</evidence>
<proteinExistence type="predicted"/>
<evidence type="ECO:0000313" key="3">
    <source>
        <dbReference type="Proteomes" id="UP001145742"/>
    </source>
</evidence>
<reference evidence="2" key="1">
    <citation type="submission" date="2019-10" db="EMBL/GenBank/DDBJ databases">
        <authorList>
            <person name="Soares A.E.R."/>
            <person name="Aleixo A."/>
            <person name="Schneider P."/>
            <person name="Miyaki C.Y."/>
            <person name="Schneider M.P."/>
            <person name="Mello C."/>
            <person name="Vasconcelos A.T.R."/>
        </authorList>
    </citation>
    <scope>NUCLEOTIDE SEQUENCE</scope>
    <source>
        <tissue evidence="2">Muscle</tissue>
    </source>
</reference>
<comment type="caution">
    <text evidence="2">The sequence shown here is derived from an EMBL/GenBank/DDBJ whole genome shotgun (WGS) entry which is preliminary data.</text>
</comment>
<evidence type="ECO:0000313" key="2">
    <source>
        <dbReference type="EMBL" id="KAJ7412644.1"/>
    </source>
</evidence>
<protein>
    <submittedName>
        <fullName evidence="2">Uncharacterized protein</fullName>
    </submittedName>
</protein>
<organism evidence="2 3">
    <name type="scientific">Willisornis vidua</name>
    <name type="common">Xingu scale-backed antbird</name>
    <dbReference type="NCBI Taxonomy" id="1566151"/>
    <lineage>
        <taxon>Eukaryota</taxon>
        <taxon>Metazoa</taxon>
        <taxon>Chordata</taxon>
        <taxon>Craniata</taxon>
        <taxon>Vertebrata</taxon>
        <taxon>Euteleostomi</taxon>
        <taxon>Archelosauria</taxon>
        <taxon>Archosauria</taxon>
        <taxon>Dinosauria</taxon>
        <taxon>Saurischia</taxon>
        <taxon>Theropoda</taxon>
        <taxon>Coelurosauria</taxon>
        <taxon>Aves</taxon>
        <taxon>Neognathae</taxon>
        <taxon>Neoaves</taxon>
        <taxon>Telluraves</taxon>
        <taxon>Australaves</taxon>
        <taxon>Passeriformes</taxon>
        <taxon>Thamnophilidae</taxon>
        <taxon>Willisornis</taxon>
    </lineage>
</organism>
<feature type="region of interest" description="Disordered" evidence="1">
    <location>
        <begin position="1"/>
        <end position="36"/>
    </location>
</feature>
<name>A0ABQ9D049_9PASS</name>
<dbReference type="EMBL" id="WHWB01034214">
    <property type="protein sequence ID" value="KAJ7412644.1"/>
    <property type="molecule type" value="Genomic_DNA"/>
</dbReference>
<keyword evidence="3" id="KW-1185">Reference proteome</keyword>